<keyword evidence="2" id="KW-0732">Signal</keyword>
<comment type="caution">
    <text evidence="3">The sequence shown here is derived from an EMBL/GenBank/DDBJ whole genome shotgun (WGS) entry which is preliminary data.</text>
</comment>
<proteinExistence type="predicted"/>
<evidence type="ECO:0000313" key="3">
    <source>
        <dbReference type="EMBL" id="EPF71478.1"/>
    </source>
</evidence>
<evidence type="ECO:0008006" key="5">
    <source>
        <dbReference type="Google" id="ProtNLM"/>
    </source>
</evidence>
<dbReference type="EMBL" id="ATGI01000032">
    <property type="protein sequence ID" value="EPF71478.1"/>
    <property type="molecule type" value="Genomic_DNA"/>
</dbReference>
<dbReference type="PATRIC" id="fig|421052.3.peg.2451"/>
<dbReference type="Proteomes" id="UP000014568">
    <property type="component" value="Unassembled WGS sequence"/>
</dbReference>
<dbReference type="SUPFAM" id="SSF48452">
    <property type="entry name" value="TPR-like"/>
    <property type="match status" value="1"/>
</dbReference>
<evidence type="ECO:0000256" key="2">
    <source>
        <dbReference type="SAM" id="SignalP"/>
    </source>
</evidence>
<feature type="chain" id="PRO_5004523554" description="Tetratricopeptide repeat protein" evidence="2">
    <location>
        <begin position="21"/>
        <end position="186"/>
    </location>
</feature>
<dbReference type="eggNOG" id="COG3071">
    <property type="taxonomic scope" value="Bacteria"/>
</dbReference>
<dbReference type="OrthoDB" id="6711314at2"/>
<dbReference type="RefSeq" id="WP_016656907.1">
    <property type="nucleotide sequence ID" value="NZ_KE340353.1"/>
</dbReference>
<name>S3MYJ1_9GAMM</name>
<feature type="compositionally biased region" description="Polar residues" evidence="1">
    <location>
        <begin position="22"/>
        <end position="53"/>
    </location>
</feature>
<evidence type="ECO:0000256" key="1">
    <source>
        <dbReference type="SAM" id="MobiDB-lite"/>
    </source>
</evidence>
<accession>S3MYJ1</accession>
<dbReference type="STRING" id="632955.GCA_000829675_01722"/>
<feature type="signal peptide" evidence="2">
    <location>
        <begin position="1"/>
        <end position="20"/>
    </location>
</feature>
<dbReference type="PROSITE" id="PS51257">
    <property type="entry name" value="PROKAR_LIPOPROTEIN"/>
    <property type="match status" value="1"/>
</dbReference>
<reference evidence="3 4" key="1">
    <citation type="submission" date="2013-06" db="EMBL/GenBank/DDBJ databases">
        <title>The Genome Sequence of Acinetobacter rudis CIP 110305.</title>
        <authorList>
            <consortium name="The Broad Institute Genome Sequencing Platform"/>
            <consortium name="The Broad Institute Genome Sequencing Center for Infectious Disease"/>
            <person name="Cerqueira G."/>
            <person name="Feldgarden M."/>
            <person name="Courvalin P."/>
            <person name="Perichon B."/>
            <person name="Grillot-Courvalin C."/>
            <person name="Clermont D."/>
            <person name="Rocha E."/>
            <person name="Yoon E.-J."/>
            <person name="Nemec A."/>
            <person name="Young S.K."/>
            <person name="Zeng Q."/>
            <person name="Gargeya S."/>
            <person name="Fitzgerald M."/>
            <person name="Abouelleil A."/>
            <person name="Alvarado L."/>
            <person name="Berlin A.M."/>
            <person name="Chapman S.B."/>
            <person name="Dewar J."/>
            <person name="Goldberg J."/>
            <person name="Griggs A."/>
            <person name="Gujja S."/>
            <person name="Hansen M."/>
            <person name="Howarth C."/>
            <person name="Imamovic A."/>
            <person name="Larimer J."/>
            <person name="McCowan C."/>
            <person name="Murphy C."/>
            <person name="Pearson M."/>
            <person name="Priest M."/>
            <person name="Roberts A."/>
            <person name="Saif S."/>
            <person name="Shea T."/>
            <person name="Sykes S."/>
            <person name="Wortman J."/>
            <person name="Nusbaum C."/>
            <person name="Birren B."/>
        </authorList>
    </citation>
    <scope>NUCLEOTIDE SEQUENCE [LARGE SCALE GENOMIC DNA]</scope>
    <source>
        <strain evidence="3 4">CIP 110305</strain>
    </source>
</reference>
<sequence length="186" mass="20861">MKFKQSLALTSILISLVGCQSLPTETTSKPPQPTQNKTPAQEKTPSGVTTTPYEQPEIKRQPIVVQPPKQAVQRQHFEDGQQLPAFKQLMQQSQLALQRGQLDQAEQYAMQAQRLAPQSAENFLYLALIAEKRKQPNNAESLARRGLSFAQSKNLEKQLWQVIMSAGQQQNKAKVVSEAQAQLQRL</sequence>
<evidence type="ECO:0000313" key="4">
    <source>
        <dbReference type="Proteomes" id="UP000014568"/>
    </source>
</evidence>
<dbReference type="InterPro" id="IPR011990">
    <property type="entry name" value="TPR-like_helical_dom_sf"/>
</dbReference>
<dbReference type="Gene3D" id="1.25.40.10">
    <property type="entry name" value="Tetratricopeptide repeat domain"/>
    <property type="match status" value="1"/>
</dbReference>
<dbReference type="AlphaFoldDB" id="S3MYJ1"/>
<feature type="region of interest" description="Disordered" evidence="1">
    <location>
        <begin position="22"/>
        <end position="57"/>
    </location>
</feature>
<organism evidence="3 4">
    <name type="scientific">Acinetobacter rudis CIP 110305</name>
    <dbReference type="NCBI Taxonomy" id="421052"/>
    <lineage>
        <taxon>Bacteria</taxon>
        <taxon>Pseudomonadati</taxon>
        <taxon>Pseudomonadota</taxon>
        <taxon>Gammaproteobacteria</taxon>
        <taxon>Moraxellales</taxon>
        <taxon>Moraxellaceae</taxon>
        <taxon>Acinetobacter</taxon>
    </lineage>
</organism>
<gene>
    <name evidence="3" type="ORF">F945_02507</name>
</gene>
<keyword evidence="4" id="KW-1185">Reference proteome</keyword>
<dbReference type="HOGENOM" id="CLU_1458333_0_0_6"/>
<protein>
    <recommendedName>
        <fullName evidence="5">Tetratricopeptide repeat protein</fullName>
    </recommendedName>
</protein>